<feature type="signal peptide" evidence="1">
    <location>
        <begin position="1"/>
        <end position="17"/>
    </location>
</feature>
<name>A0A0L0C8X9_LUCCU</name>
<evidence type="ECO:0000313" key="2">
    <source>
        <dbReference type="EMBL" id="KNC28736.1"/>
    </source>
</evidence>
<feature type="chain" id="PRO_5005535984" evidence="1">
    <location>
        <begin position="18"/>
        <end position="241"/>
    </location>
</feature>
<accession>A0A0L0C8X9</accession>
<dbReference type="Proteomes" id="UP000037069">
    <property type="component" value="Unassembled WGS sequence"/>
</dbReference>
<dbReference type="EMBL" id="JRES01000753">
    <property type="protein sequence ID" value="KNC28736.1"/>
    <property type="molecule type" value="Genomic_DNA"/>
</dbReference>
<evidence type="ECO:0000313" key="3">
    <source>
        <dbReference type="Proteomes" id="UP000037069"/>
    </source>
</evidence>
<proteinExistence type="predicted"/>
<protein>
    <submittedName>
        <fullName evidence="2">Uncharacterized protein</fullName>
    </submittedName>
</protein>
<sequence length="241" mass="27106">MLLVVGAAAGAVAVVDGWESVIISEELNVYRAKVNVDACWLEFCFAYKMDGWLTVWMDGWMGYCIELTLNIVHGDNANKSNNNNNNKNSNINSHIILTDIGVDLAIPPEKFHLVYTIFALSAQIQHFINSYYLGNEEICRENYTSPCISPLTKHPLSVNSDLNHNHYVNLQQTDQPTHSPLGNWPAVVVLVPVFPIKCTEKDFVIQMVADTIFPFITLHGSSYLITSKKLVLKILDSQFYL</sequence>
<keyword evidence="3" id="KW-1185">Reference proteome</keyword>
<reference evidence="2 3" key="1">
    <citation type="journal article" date="2015" name="Nat. Commun.">
        <title>Lucilia cuprina genome unlocks parasitic fly biology to underpin future interventions.</title>
        <authorList>
            <person name="Anstead C.A."/>
            <person name="Korhonen P.K."/>
            <person name="Young N.D."/>
            <person name="Hall R.S."/>
            <person name="Jex A.R."/>
            <person name="Murali S.C."/>
            <person name="Hughes D.S."/>
            <person name="Lee S.F."/>
            <person name="Perry T."/>
            <person name="Stroehlein A.J."/>
            <person name="Ansell B.R."/>
            <person name="Breugelmans B."/>
            <person name="Hofmann A."/>
            <person name="Qu J."/>
            <person name="Dugan S."/>
            <person name="Lee S.L."/>
            <person name="Chao H."/>
            <person name="Dinh H."/>
            <person name="Han Y."/>
            <person name="Doddapaneni H.V."/>
            <person name="Worley K.C."/>
            <person name="Muzny D.M."/>
            <person name="Ioannidis P."/>
            <person name="Waterhouse R.M."/>
            <person name="Zdobnov E.M."/>
            <person name="James P.J."/>
            <person name="Bagnall N.H."/>
            <person name="Kotze A.C."/>
            <person name="Gibbs R.A."/>
            <person name="Richards S."/>
            <person name="Batterham P."/>
            <person name="Gasser R.B."/>
        </authorList>
    </citation>
    <scope>NUCLEOTIDE SEQUENCE [LARGE SCALE GENOMIC DNA]</scope>
    <source>
        <strain evidence="2 3">LS</strain>
        <tissue evidence="2">Full body</tissue>
    </source>
</reference>
<gene>
    <name evidence="2" type="ORF">FF38_09418</name>
</gene>
<keyword evidence="1" id="KW-0732">Signal</keyword>
<dbReference type="AlphaFoldDB" id="A0A0L0C8X9"/>
<comment type="caution">
    <text evidence="2">The sequence shown here is derived from an EMBL/GenBank/DDBJ whole genome shotgun (WGS) entry which is preliminary data.</text>
</comment>
<organism evidence="2 3">
    <name type="scientific">Lucilia cuprina</name>
    <name type="common">Green bottle fly</name>
    <name type="synonym">Australian sheep blowfly</name>
    <dbReference type="NCBI Taxonomy" id="7375"/>
    <lineage>
        <taxon>Eukaryota</taxon>
        <taxon>Metazoa</taxon>
        <taxon>Ecdysozoa</taxon>
        <taxon>Arthropoda</taxon>
        <taxon>Hexapoda</taxon>
        <taxon>Insecta</taxon>
        <taxon>Pterygota</taxon>
        <taxon>Neoptera</taxon>
        <taxon>Endopterygota</taxon>
        <taxon>Diptera</taxon>
        <taxon>Brachycera</taxon>
        <taxon>Muscomorpha</taxon>
        <taxon>Oestroidea</taxon>
        <taxon>Calliphoridae</taxon>
        <taxon>Luciliinae</taxon>
        <taxon>Lucilia</taxon>
    </lineage>
</organism>
<evidence type="ECO:0000256" key="1">
    <source>
        <dbReference type="SAM" id="SignalP"/>
    </source>
</evidence>